<reference evidence="11 12" key="1">
    <citation type="submission" date="2023-09" db="EMBL/GenBank/DDBJ databases">
        <authorList>
            <person name="Qi X."/>
        </authorList>
    </citation>
    <scope>NUCLEOTIDE SEQUENCE [LARGE SCALE GENOMIC DNA]</scope>
    <source>
        <strain evidence="11 12">S1-1</strain>
    </source>
</reference>
<feature type="transmembrane region" description="Helical" evidence="9">
    <location>
        <begin position="12"/>
        <end position="37"/>
    </location>
</feature>
<evidence type="ECO:0000256" key="1">
    <source>
        <dbReference type="ARBA" id="ARBA00004651"/>
    </source>
</evidence>
<feature type="transmembrane region" description="Helical" evidence="9">
    <location>
        <begin position="195"/>
        <end position="217"/>
    </location>
</feature>
<evidence type="ECO:0000259" key="10">
    <source>
        <dbReference type="PROSITE" id="PS50850"/>
    </source>
</evidence>
<evidence type="ECO:0000256" key="9">
    <source>
        <dbReference type="SAM" id="Phobius"/>
    </source>
</evidence>
<keyword evidence="12" id="KW-1185">Reference proteome</keyword>
<dbReference type="InterPro" id="IPR050814">
    <property type="entry name" value="Myo-inositol_Transporter"/>
</dbReference>
<evidence type="ECO:0000256" key="2">
    <source>
        <dbReference type="ARBA" id="ARBA00010992"/>
    </source>
</evidence>
<feature type="transmembrane region" description="Helical" evidence="9">
    <location>
        <begin position="160"/>
        <end position="183"/>
    </location>
</feature>
<dbReference type="CDD" id="cd17359">
    <property type="entry name" value="MFS_XylE_like"/>
    <property type="match status" value="1"/>
</dbReference>
<dbReference type="EMBL" id="CP136600">
    <property type="protein sequence ID" value="WOH39539.1"/>
    <property type="molecule type" value="Genomic_DNA"/>
</dbReference>
<organism evidence="11 12">
    <name type="scientific">Thalassotalea fonticola</name>
    <dbReference type="NCBI Taxonomy" id="3065649"/>
    <lineage>
        <taxon>Bacteria</taxon>
        <taxon>Pseudomonadati</taxon>
        <taxon>Pseudomonadota</taxon>
        <taxon>Gammaproteobacteria</taxon>
        <taxon>Alteromonadales</taxon>
        <taxon>Colwelliaceae</taxon>
        <taxon>Thalassotalea</taxon>
    </lineage>
</organism>
<dbReference type="Pfam" id="PF00083">
    <property type="entry name" value="Sugar_tr"/>
    <property type="match status" value="1"/>
</dbReference>
<dbReference type="SUPFAM" id="SSF103473">
    <property type="entry name" value="MFS general substrate transporter"/>
    <property type="match status" value="1"/>
</dbReference>
<keyword evidence="7 9" id="KW-0472">Membrane</keyword>
<feature type="transmembrane region" description="Helical" evidence="9">
    <location>
        <begin position="265"/>
        <end position="288"/>
    </location>
</feature>
<dbReference type="Proteomes" id="UP001301442">
    <property type="component" value="Chromosome"/>
</dbReference>
<feature type="domain" description="Major facilitator superfamily (MFS) profile" evidence="10">
    <location>
        <begin position="15"/>
        <end position="462"/>
    </location>
</feature>
<dbReference type="PROSITE" id="PS00216">
    <property type="entry name" value="SUGAR_TRANSPORT_1"/>
    <property type="match status" value="1"/>
</dbReference>
<dbReference type="PROSITE" id="PS00217">
    <property type="entry name" value="SUGAR_TRANSPORT_2"/>
    <property type="match status" value="1"/>
</dbReference>
<feature type="transmembrane region" description="Helical" evidence="9">
    <location>
        <begin position="365"/>
        <end position="390"/>
    </location>
</feature>
<dbReference type="InterPro" id="IPR005828">
    <property type="entry name" value="MFS_sugar_transport-like"/>
</dbReference>
<gene>
    <name evidence="11" type="primary">xylE</name>
    <name evidence="11" type="ORF">RI844_02435</name>
</gene>
<dbReference type="PROSITE" id="PS50850">
    <property type="entry name" value="MFS"/>
    <property type="match status" value="1"/>
</dbReference>
<evidence type="ECO:0000313" key="12">
    <source>
        <dbReference type="Proteomes" id="UP001301442"/>
    </source>
</evidence>
<dbReference type="InterPro" id="IPR047984">
    <property type="entry name" value="XylE-like"/>
</dbReference>
<protein>
    <submittedName>
        <fullName evidence="11">D-xylose transporter XylE</fullName>
    </submittedName>
</protein>
<dbReference type="PRINTS" id="PR00171">
    <property type="entry name" value="SUGRTRNSPORT"/>
</dbReference>
<dbReference type="NCBIfam" id="TIGR00879">
    <property type="entry name" value="SP"/>
    <property type="match status" value="1"/>
</dbReference>
<keyword evidence="4" id="KW-1003">Cell membrane</keyword>
<feature type="transmembrane region" description="Helical" evidence="9">
    <location>
        <begin position="57"/>
        <end position="77"/>
    </location>
</feature>
<feature type="transmembrane region" description="Helical" evidence="9">
    <location>
        <begin position="126"/>
        <end position="148"/>
    </location>
</feature>
<evidence type="ECO:0000256" key="6">
    <source>
        <dbReference type="ARBA" id="ARBA00022989"/>
    </source>
</evidence>
<keyword evidence="5 9" id="KW-0812">Transmembrane</keyword>
<comment type="similarity">
    <text evidence="2 8">Belongs to the major facilitator superfamily. Sugar transporter (TC 2.A.1.1) family.</text>
</comment>
<dbReference type="NCBIfam" id="NF007484">
    <property type="entry name" value="PRK10077.1"/>
    <property type="match status" value="1"/>
</dbReference>
<dbReference type="Gene3D" id="1.20.1250.20">
    <property type="entry name" value="MFS general substrate transporter like domains"/>
    <property type="match status" value="2"/>
</dbReference>
<evidence type="ECO:0000256" key="4">
    <source>
        <dbReference type="ARBA" id="ARBA00022475"/>
    </source>
</evidence>
<sequence>MNQQNNQSSSYITLLTLVAALGGMLFGWDTAVISGTVSSLDAYFIAPLGLDEYESNSLLGTLVSSALIGCVIGGAIAGTLSQRFGRKKMLIVSAFLFFISALGSAFPEIGFYAIGSEASHQALPQFIFYRILGGVGVGMASMLSPLYIAEIAPANIRGRLVSYNQMAIVTGIIVVYFVNYLIASQGDDSWIQNVGWRYMFASEMIPAAIFFTLLFTVPESPRWHALKGHNKEAKQTLAKLHGSAEAEIEFNQIQQSFNHHASSKLFSFGMLVVVIGILLSMFQQLIGINAVLYYAPEIFKTMGSGTNAAMLQTIMVGAVNVVFTLVAIFTVDKYGRKPLMIFGALGMGTAMFALGFSFYNGSMGTGVLLAMLVYVACFSLSWGPVCWVLLSEIFPNKIRSMAMSIAVAAQWITNYIVSWSFPLMNNNSYLTEQFNHGFAYWIYGVMSLLAALFVWKLVPETKGKSLEEMENLWQKNDSALTVEQQKSIA</sequence>
<comment type="subcellular location">
    <subcellularLocation>
        <location evidence="1">Cell membrane</location>
        <topology evidence="1">Multi-pass membrane protein</topology>
    </subcellularLocation>
</comment>
<accession>A0ABZ0GUA5</accession>
<feature type="transmembrane region" description="Helical" evidence="9">
    <location>
        <begin position="441"/>
        <end position="458"/>
    </location>
</feature>
<dbReference type="InterPro" id="IPR036259">
    <property type="entry name" value="MFS_trans_sf"/>
</dbReference>
<proteinExistence type="inferred from homology"/>
<evidence type="ECO:0000256" key="8">
    <source>
        <dbReference type="RuleBase" id="RU003346"/>
    </source>
</evidence>
<evidence type="ECO:0000256" key="7">
    <source>
        <dbReference type="ARBA" id="ARBA00023136"/>
    </source>
</evidence>
<feature type="transmembrane region" description="Helical" evidence="9">
    <location>
        <begin position="338"/>
        <end position="359"/>
    </location>
</feature>
<keyword evidence="3 8" id="KW-0813">Transport</keyword>
<evidence type="ECO:0000256" key="3">
    <source>
        <dbReference type="ARBA" id="ARBA00022448"/>
    </source>
</evidence>
<dbReference type="InterPro" id="IPR005829">
    <property type="entry name" value="Sugar_transporter_CS"/>
</dbReference>
<evidence type="ECO:0000313" key="11">
    <source>
        <dbReference type="EMBL" id="WOH39539.1"/>
    </source>
</evidence>
<evidence type="ECO:0000256" key="5">
    <source>
        <dbReference type="ARBA" id="ARBA00022692"/>
    </source>
</evidence>
<dbReference type="InterPro" id="IPR020846">
    <property type="entry name" value="MFS_dom"/>
</dbReference>
<feature type="transmembrane region" description="Helical" evidence="9">
    <location>
        <begin position="402"/>
        <end position="421"/>
    </location>
</feature>
<dbReference type="InterPro" id="IPR003663">
    <property type="entry name" value="Sugar/inositol_transpt"/>
</dbReference>
<name>A0ABZ0GUA5_9GAMM</name>
<feature type="transmembrane region" description="Helical" evidence="9">
    <location>
        <begin position="89"/>
        <end position="114"/>
    </location>
</feature>
<feature type="transmembrane region" description="Helical" evidence="9">
    <location>
        <begin position="308"/>
        <end position="331"/>
    </location>
</feature>
<dbReference type="PANTHER" id="PTHR48020:SF12">
    <property type="entry name" value="PROTON MYO-INOSITOL COTRANSPORTER"/>
    <property type="match status" value="1"/>
</dbReference>
<keyword evidence="6 9" id="KW-1133">Transmembrane helix</keyword>
<dbReference type="PANTHER" id="PTHR48020">
    <property type="entry name" value="PROTON MYO-INOSITOL COTRANSPORTER"/>
    <property type="match status" value="1"/>
</dbReference>